<feature type="transmembrane region" description="Helical" evidence="1">
    <location>
        <begin position="143"/>
        <end position="174"/>
    </location>
</feature>
<keyword evidence="1" id="KW-0472">Membrane</keyword>
<dbReference type="Pfam" id="PF06182">
    <property type="entry name" value="ABC2_membrane_6"/>
    <property type="match status" value="1"/>
</dbReference>
<name>A0A0G1UFV5_9BACT</name>
<evidence type="ECO:0000313" key="3">
    <source>
        <dbReference type="Proteomes" id="UP000034364"/>
    </source>
</evidence>
<accession>A0A0G1UFV5</accession>
<feature type="transmembrane region" description="Helical" evidence="1">
    <location>
        <begin position="227"/>
        <end position="247"/>
    </location>
</feature>
<keyword evidence="1" id="KW-0812">Transmembrane</keyword>
<evidence type="ECO:0000256" key="1">
    <source>
        <dbReference type="SAM" id="Phobius"/>
    </source>
</evidence>
<organism evidence="2 3">
    <name type="scientific">Candidatus Amesbacteria bacterium GW2011_GWA1_47_16</name>
    <dbReference type="NCBI Taxonomy" id="1618353"/>
    <lineage>
        <taxon>Bacteria</taxon>
        <taxon>Candidatus Amesiibacteriota</taxon>
    </lineage>
</organism>
<feature type="transmembrane region" description="Helical" evidence="1">
    <location>
        <begin position="36"/>
        <end position="54"/>
    </location>
</feature>
<dbReference type="PANTHER" id="PTHR36833:SF1">
    <property type="entry name" value="INTEGRAL MEMBRANE TRANSPORT PROTEIN"/>
    <property type="match status" value="1"/>
</dbReference>
<gene>
    <name evidence="2" type="ORF">UX87_C0002G0010</name>
</gene>
<sequence length="259" mass="29223">MKILKIIYLYFLNSLQIHLASPVVFVMFFLSKIFRFGLFIVFLYFLGSSLVSVGDYSVSQLLLFYLIFNLVDTAAQMLFREVYRFRPLIISGGFDLVLTKPFPTLLRVLVGGPDFIDLGILLVLLAVIAYTLAVHVRPDPVSLLIFILLLINSLILAAAFHIFVLGFGILTLSVDHLVMIYRDFTALMRIPVDFFPGTLRALLTFVVPVGIMFTFPAKALLALLDWPLIFIALSLGLLALFLSLRFWNFALKHYQSASS</sequence>
<keyword evidence="1" id="KW-1133">Transmembrane helix</keyword>
<protein>
    <submittedName>
        <fullName evidence="2">Uncharacterized protein</fullName>
    </submittedName>
</protein>
<dbReference type="InterPro" id="IPR010390">
    <property type="entry name" value="ABC-2_transporter-like"/>
</dbReference>
<feature type="transmembrane region" description="Helical" evidence="1">
    <location>
        <begin position="7"/>
        <end position="30"/>
    </location>
</feature>
<feature type="transmembrane region" description="Helical" evidence="1">
    <location>
        <begin position="61"/>
        <end position="79"/>
    </location>
</feature>
<comment type="caution">
    <text evidence="2">The sequence shown here is derived from an EMBL/GenBank/DDBJ whole genome shotgun (WGS) entry which is preliminary data.</text>
</comment>
<dbReference type="EMBL" id="LCNV01000002">
    <property type="protein sequence ID" value="KKU64988.1"/>
    <property type="molecule type" value="Genomic_DNA"/>
</dbReference>
<proteinExistence type="predicted"/>
<dbReference type="Proteomes" id="UP000034364">
    <property type="component" value="Unassembled WGS sequence"/>
</dbReference>
<dbReference type="PANTHER" id="PTHR36833">
    <property type="entry name" value="SLR0610 PROTEIN-RELATED"/>
    <property type="match status" value="1"/>
</dbReference>
<reference evidence="2 3" key="1">
    <citation type="journal article" date="2015" name="Nature">
        <title>rRNA introns, odd ribosomes, and small enigmatic genomes across a large radiation of phyla.</title>
        <authorList>
            <person name="Brown C.T."/>
            <person name="Hug L.A."/>
            <person name="Thomas B.C."/>
            <person name="Sharon I."/>
            <person name="Castelle C.J."/>
            <person name="Singh A."/>
            <person name="Wilkins M.J."/>
            <person name="Williams K.H."/>
            <person name="Banfield J.F."/>
        </authorList>
    </citation>
    <scope>NUCLEOTIDE SEQUENCE [LARGE SCALE GENOMIC DNA]</scope>
</reference>
<evidence type="ECO:0000313" key="2">
    <source>
        <dbReference type="EMBL" id="KKU64988.1"/>
    </source>
</evidence>
<feature type="transmembrane region" description="Helical" evidence="1">
    <location>
        <begin position="194"/>
        <end position="215"/>
    </location>
</feature>
<feature type="transmembrane region" description="Helical" evidence="1">
    <location>
        <begin position="115"/>
        <end position="136"/>
    </location>
</feature>
<dbReference type="AlphaFoldDB" id="A0A0G1UFV5"/>